<evidence type="ECO:0000313" key="3">
    <source>
        <dbReference type="Proteomes" id="UP000017148"/>
    </source>
</evidence>
<proteinExistence type="predicted"/>
<dbReference type="RefSeq" id="WP_022636833.1">
    <property type="nucleotide sequence ID" value="NZ_ASJR01000010.1"/>
</dbReference>
<dbReference type="Pfam" id="PF19838">
    <property type="entry name" value="LptD_2"/>
    <property type="match status" value="1"/>
</dbReference>
<dbReference type="InterPro" id="IPR045659">
    <property type="entry name" value="LptD_2"/>
</dbReference>
<dbReference type="STRING" id="1313304.CALK_1372"/>
<accession>U7DBB0</accession>
<keyword evidence="3" id="KW-1185">Reference proteome</keyword>
<gene>
    <name evidence="2" type="ORF">CALK_1372</name>
</gene>
<sequence>MCLSPLHGEDTLSYQADSIHYGLKEARIELHGNGRLSHGSVHLFAEQIHYNLETEILKAYGTPVLIDSGDTLYGEYIEYHIRENRGRIGQARFSDIQDSALYRGDEMARDSTGTIYISGGRYTTSFTRPPQYTLFSPQFKLIPDEKALARPVVLEVQRSPVVSLPFFIYPLDDDRRSGWLTPRWGVGIAGTGYVDNIGYYWGENPYIDFTMAGRINDFEHYQLRGETRYHLRNRLRGNLSADMSFDDYYGGSSQRWSLSYEHSQHFLPDHSLSLRGSGELVSDNRYYSDYFRDTTDFLRQTTRSQLTLQKRMHRLSGHTSASWERREDFYRQERTQTLPHLRFSTGNYPLLPFLEESSLTWSYSAQGLSRTTEIYREEEEEETTEAGIHHTLPVQGQLTLFNNLHASPVLRYSNQPFHHTGTPQPWCKKIHS</sequence>
<reference evidence="2 3" key="1">
    <citation type="journal article" date="2013" name="Environ. Microbiol.">
        <title>Genome analysis of Chitinivibrio alkaliphilus gen. nov., sp. nov., a novel extremely haloalkaliphilic anaerobic chitinolytic bacterium from the candidate phylum Termite Group 3.</title>
        <authorList>
            <person name="Sorokin D.Y."/>
            <person name="Gumerov V.M."/>
            <person name="Rakitin A.L."/>
            <person name="Beletsky A.V."/>
            <person name="Damste J.S."/>
            <person name="Muyzer G."/>
            <person name="Mardanov A.V."/>
            <person name="Ravin N.V."/>
        </authorList>
    </citation>
    <scope>NUCLEOTIDE SEQUENCE [LARGE SCALE GENOMIC DNA]</scope>
    <source>
        <strain evidence="2 3">ACht1</strain>
    </source>
</reference>
<dbReference type="AlphaFoldDB" id="U7DBB0"/>
<feature type="domain" description="LPS-assembly protein LptD central" evidence="1">
    <location>
        <begin position="149"/>
        <end position="415"/>
    </location>
</feature>
<dbReference type="Proteomes" id="UP000017148">
    <property type="component" value="Unassembled WGS sequence"/>
</dbReference>
<dbReference type="PANTHER" id="PTHR30189:SF1">
    <property type="entry name" value="LPS-ASSEMBLY PROTEIN LPTD"/>
    <property type="match status" value="1"/>
</dbReference>
<dbReference type="InterPro" id="IPR050218">
    <property type="entry name" value="LptD"/>
</dbReference>
<evidence type="ECO:0000313" key="2">
    <source>
        <dbReference type="EMBL" id="ERP31710.1"/>
    </source>
</evidence>
<dbReference type="EMBL" id="ASJR01000010">
    <property type="protein sequence ID" value="ERP31710.1"/>
    <property type="molecule type" value="Genomic_DNA"/>
</dbReference>
<dbReference type="GO" id="GO:1990351">
    <property type="term" value="C:transporter complex"/>
    <property type="evidence" value="ECO:0007669"/>
    <property type="project" value="TreeGrafter"/>
</dbReference>
<name>U7DBB0_9BACT</name>
<dbReference type="PANTHER" id="PTHR30189">
    <property type="entry name" value="LPS-ASSEMBLY PROTEIN"/>
    <property type="match status" value="1"/>
</dbReference>
<dbReference type="eggNOG" id="COG1452">
    <property type="taxonomic scope" value="Bacteria"/>
</dbReference>
<comment type="caution">
    <text evidence="2">The sequence shown here is derived from an EMBL/GenBank/DDBJ whole genome shotgun (WGS) entry which is preliminary data.</text>
</comment>
<dbReference type="GO" id="GO:0009279">
    <property type="term" value="C:cell outer membrane"/>
    <property type="evidence" value="ECO:0007669"/>
    <property type="project" value="TreeGrafter"/>
</dbReference>
<dbReference type="OrthoDB" id="9760225at2"/>
<protein>
    <recommendedName>
        <fullName evidence="1">LPS-assembly protein LptD central domain-containing protein</fullName>
    </recommendedName>
</protein>
<evidence type="ECO:0000259" key="1">
    <source>
        <dbReference type="Pfam" id="PF19838"/>
    </source>
</evidence>
<dbReference type="Gene3D" id="2.60.450.10">
    <property type="entry name" value="Lipopolysaccharide (LPS) transport protein A like domain"/>
    <property type="match status" value="1"/>
</dbReference>
<organism evidence="2 3">
    <name type="scientific">Chitinivibrio alkaliphilus ACht1</name>
    <dbReference type="NCBI Taxonomy" id="1313304"/>
    <lineage>
        <taxon>Bacteria</taxon>
        <taxon>Pseudomonadati</taxon>
        <taxon>Fibrobacterota</taxon>
        <taxon>Chitinivibrionia</taxon>
        <taxon>Chitinivibrionales</taxon>
        <taxon>Chitinivibrionaceae</taxon>
        <taxon>Chitinivibrio</taxon>
    </lineage>
</organism>